<protein>
    <submittedName>
        <fullName evidence="4">Serine acetyltransferase</fullName>
    </submittedName>
</protein>
<dbReference type="GO" id="GO:0008652">
    <property type="term" value="P:amino acid biosynthetic process"/>
    <property type="evidence" value="ECO:0007669"/>
    <property type="project" value="UniProtKB-KW"/>
</dbReference>
<dbReference type="SUPFAM" id="SSF51161">
    <property type="entry name" value="Trimeric LpxA-like enzymes"/>
    <property type="match status" value="1"/>
</dbReference>
<keyword evidence="5" id="KW-1185">Reference proteome</keyword>
<dbReference type="EMBL" id="LSFL01000001">
    <property type="protein sequence ID" value="OBY67845.1"/>
    <property type="molecule type" value="Genomic_DNA"/>
</dbReference>
<keyword evidence="2 4" id="KW-0808">Transferase</keyword>
<sequence length="258" mass="28442">MKQSEQIKEATQLIGAKNYSMCLRDAVEVFTKQLINNLFDVNDLAESGADTRNKFLQILRRLSVEKGEHLWSEYKSFFVEIREKLDLDAIAAEKNDPACKSLEEVYLAYPGFYAIAVHRLSHQLLKLEVPVLPRMMSEFAHSTTGTDIHPGAEIGDSFFIDHATGIVIGETTIIKNDVSIYQGVTLGGIQVKKSLASTKRHPTIESGVVIYANATILGGDVIIGANSVIGANVCVTESILENSVVTVQSENNIFQKRN</sequence>
<keyword evidence="1" id="KW-0028">Amino-acid biosynthesis</keyword>
<dbReference type="STRING" id="996801.BW723_08815"/>
<gene>
    <name evidence="4" type="ORF">LPB301_00685</name>
</gene>
<dbReference type="AlphaFoldDB" id="A0A1B8U7I4"/>
<dbReference type="Gene3D" id="1.10.3130.10">
    <property type="entry name" value="serine acetyltransferase, domain 1"/>
    <property type="match status" value="1"/>
</dbReference>
<dbReference type="OrthoDB" id="9801456at2"/>
<dbReference type="RefSeq" id="WP_068355829.1">
    <property type="nucleotide sequence ID" value="NZ_CP019337.1"/>
</dbReference>
<comment type="caution">
    <text evidence="4">The sequence shown here is derived from an EMBL/GenBank/DDBJ whole genome shotgun (WGS) entry which is preliminary data.</text>
</comment>
<evidence type="ECO:0000313" key="5">
    <source>
        <dbReference type="Proteomes" id="UP000092612"/>
    </source>
</evidence>
<dbReference type="InterPro" id="IPR011004">
    <property type="entry name" value="Trimer_LpxA-like_sf"/>
</dbReference>
<evidence type="ECO:0000256" key="2">
    <source>
        <dbReference type="ARBA" id="ARBA00022679"/>
    </source>
</evidence>
<evidence type="ECO:0000313" key="4">
    <source>
        <dbReference type="EMBL" id="OBY67845.1"/>
    </source>
</evidence>
<evidence type="ECO:0000256" key="3">
    <source>
        <dbReference type="ARBA" id="ARBA00023315"/>
    </source>
</evidence>
<dbReference type="NCBIfam" id="NF041874">
    <property type="entry name" value="EPS_EpsC"/>
    <property type="match status" value="1"/>
</dbReference>
<name>A0A1B8U7I4_9FLAO</name>
<reference evidence="5" key="1">
    <citation type="submission" date="2016-02" db="EMBL/GenBank/DDBJ databases">
        <title>Paenibacillus sp. LPB0068, isolated from Crassostrea gigas.</title>
        <authorList>
            <person name="Shin S.-K."/>
            <person name="Yi H."/>
        </authorList>
    </citation>
    <scope>NUCLEOTIDE SEQUENCE [LARGE SCALE GENOMIC DNA]</scope>
    <source>
        <strain evidence="5">KCTC 23969</strain>
    </source>
</reference>
<dbReference type="KEGG" id="prn:BW723_08815"/>
<keyword evidence="3" id="KW-0012">Acyltransferase</keyword>
<proteinExistence type="predicted"/>
<dbReference type="Gene3D" id="2.160.10.10">
    <property type="entry name" value="Hexapeptide repeat proteins"/>
    <property type="match status" value="1"/>
</dbReference>
<organism evidence="4 5">
    <name type="scientific">Polaribacter reichenbachii</name>
    <dbReference type="NCBI Taxonomy" id="996801"/>
    <lineage>
        <taxon>Bacteria</taxon>
        <taxon>Pseudomonadati</taxon>
        <taxon>Bacteroidota</taxon>
        <taxon>Flavobacteriia</taxon>
        <taxon>Flavobacteriales</taxon>
        <taxon>Flavobacteriaceae</taxon>
    </lineage>
</organism>
<dbReference type="CDD" id="cd03354">
    <property type="entry name" value="LbH_SAT"/>
    <property type="match status" value="1"/>
</dbReference>
<dbReference type="PANTHER" id="PTHR42811">
    <property type="entry name" value="SERINE ACETYLTRANSFERASE"/>
    <property type="match status" value="1"/>
</dbReference>
<accession>A0A1B8U7I4</accession>
<evidence type="ECO:0000256" key="1">
    <source>
        <dbReference type="ARBA" id="ARBA00022605"/>
    </source>
</evidence>
<dbReference type="InterPro" id="IPR045304">
    <property type="entry name" value="LbH_SAT"/>
</dbReference>
<dbReference type="Proteomes" id="UP000092612">
    <property type="component" value="Unassembled WGS sequence"/>
</dbReference>
<dbReference type="InterPro" id="IPR042122">
    <property type="entry name" value="Ser_AcTrfase_N_sf"/>
</dbReference>
<dbReference type="InterPro" id="IPR053376">
    <property type="entry name" value="Serine_acetyltransferase"/>
</dbReference>
<dbReference type="GO" id="GO:0016746">
    <property type="term" value="F:acyltransferase activity"/>
    <property type="evidence" value="ECO:0007669"/>
    <property type="project" value="UniProtKB-KW"/>
</dbReference>